<dbReference type="EMBL" id="GL988041">
    <property type="protein sequence ID" value="EGS20952.1"/>
    <property type="molecule type" value="Genomic_DNA"/>
</dbReference>
<evidence type="ECO:0000256" key="6">
    <source>
        <dbReference type="ARBA" id="ARBA00022824"/>
    </source>
</evidence>
<evidence type="ECO:0000256" key="4">
    <source>
        <dbReference type="ARBA" id="ARBA00022692"/>
    </source>
</evidence>
<dbReference type="GO" id="GO:0005789">
    <property type="term" value="C:endoplasmic reticulum membrane"/>
    <property type="evidence" value="ECO:0007669"/>
    <property type="project" value="UniProtKB-SubCell"/>
</dbReference>
<evidence type="ECO:0000256" key="2">
    <source>
        <dbReference type="ARBA" id="ARBA00008203"/>
    </source>
</evidence>
<evidence type="ECO:0000256" key="3">
    <source>
        <dbReference type="ARBA" id="ARBA00022089"/>
    </source>
</evidence>
<dbReference type="GO" id="GO:0009272">
    <property type="term" value="P:fungal-type cell wall biogenesis"/>
    <property type="evidence" value="ECO:0007669"/>
    <property type="project" value="TreeGrafter"/>
</dbReference>
<dbReference type="AlphaFoldDB" id="G0S7F0"/>
<evidence type="ECO:0000256" key="11">
    <source>
        <dbReference type="SAM" id="SignalP"/>
    </source>
</evidence>
<dbReference type="InterPro" id="IPR037654">
    <property type="entry name" value="Big1"/>
</dbReference>
<dbReference type="eggNOG" id="ENOG502S6TD">
    <property type="taxonomic scope" value="Eukaryota"/>
</dbReference>
<reference evidence="13 14" key="1">
    <citation type="journal article" date="2011" name="Cell">
        <title>Insight into structure and assembly of the nuclear pore complex by utilizing the genome of a eukaryotic thermophile.</title>
        <authorList>
            <person name="Amlacher S."/>
            <person name="Sarges P."/>
            <person name="Flemming D."/>
            <person name="van Noort V."/>
            <person name="Kunze R."/>
            <person name="Devos D.P."/>
            <person name="Arumugam M."/>
            <person name="Bork P."/>
            <person name="Hurt E."/>
        </authorList>
    </citation>
    <scope>NUCLEOTIDE SEQUENCE [LARGE SCALE GENOMIC DNA]</scope>
    <source>
        <strain evidence="14">DSM 1495 / CBS 144.50 / IMI 039719</strain>
    </source>
</reference>
<keyword evidence="14" id="KW-1185">Reference proteome</keyword>
<comment type="subcellular location">
    <subcellularLocation>
        <location evidence="1">Endoplasmic reticulum membrane</location>
        <topology evidence="1">Single-pass type I membrane protein</topology>
    </subcellularLocation>
</comment>
<keyword evidence="5 11" id="KW-0732">Signal</keyword>
<evidence type="ECO:0000256" key="5">
    <source>
        <dbReference type="ARBA" id="ARBA00022729"/>
    </source>
</evidence>
<dbReference type="GeneID" id="18256829"/>
<dbReference type="HOGENOM" id="CLU_062461_0_0_1"/>
<evidence type="ECO:0000313" key="14">
    <source>
        <dbReference type="Proteomes" id="UP000008066"/>
    </source>
</evidence>
<dbReference type="KEGG" id="cthr:CTHT_0027910"/>
<accession>G0S7F0</accession>
<evidence type="ECO:0000313" key="13">
    <source>
        <dbReference type="EMBL" id="EGS20952.1"/>
    </source>
</evidence>
<evidence type="ECO:0000256" key="10">
    <source>
        <dbReference type="SAM" id="Phobius"/>
    </source>
</evidence>
<proteinExistence type="inferred from homology"/>
<name>G0S7F0_CHATD</name>
<dbReference type="PANTHER" id="PTHR28285:SF1">
    <property type="entry name" value="PROTEIN BIG1"/>
    <property type="match status" value="1"/>
</dbReference>
<keyword evidence="8 10" id="KW-0472">Membrane</keyword>
<evidence type="ECO:0000256" key="7">
    <source>
        <dbReference type="ARBA" id="ARBA00022989"/>
    </source>
</evidence>
<keyword evidence="9" id="KW-0961">Cell wall biogenesis/degradation</keyword>
<feature type="domain" description="V-type proton ATPase subunit S1/VOA1 transmembrane" evidence="12">
    <location>
        <begin position="262"/>
        <end position="301"/>
    </location>
</feature>
<dbReference type="Pfam" id="PF20520">
    <property type="entry name" value="Ac45-VOA1_TM"/>
    <property type="match status" value="1"/>
</dbReference>
<sequence>MHLLAAVSLLACATAQAHAFSDSSPFVLFSTAKYVNLSLPPYTTVLTPHPLSGETKAAPNTPQLQTADSVFTSVKQLLAKCPTRRYILVSQPNVHAADLRKNINDETSSGGCLMPNLCRTVSSMDKSKVFSVAEVIGQLSVQSLAEYIEDVCAKQRAVDVEVEKLGLKHLPAVGSADEERKLILGDNDHELGRLLEALDDDYTVIMFSDSNEFTPYQPKFSSPVVDANLKQKRWSAEPEKIVPVNRKAKFTADKRSLFEKYQFFTPGVFMALITLFILLSILGAGLKAIASLQVSYGAFDKEMGPAAQKKQM</sequence>
<comment type="similarity">
    <text evidence="2">Belongs to the BIG1 family.</text>
</comment>
<protein>
    <recommendedName>
        <fullName evidence="3">Protein BIG1</fullName>
    </recommendedName>
</protein>
<evidence type="ECO:0000259" key="12">
    <source>
        <dbReference type="Pfam" id="PF20520"/>
    </source>
</evidence>
<dbReference type="OMA" id="YFTPGIF"/>
<dbReference type="RefSeq" id="XP_006693248.1">
    <property type="nucleotide sequence ID" value="XM_006693185.1"/>
</dbReference>
<dbReference type="OrthoDB" id="9985059at2759"/>
<dbReference type="Proteomes" id="UP000008066">
    <property type="component" value="Unassembled WGS sequence"/>
</dbReference>
<evidence type="ECO:0000256" key="8">
    <source>
        <dbReference type="ARBA" id="ARBA00023136"/>
    </source>
</evidence>
<evidence type="ECO:0000256" key="9">
    <source>
        <dbReference type="ARBA" id="ARBA00023316"/>
    </source>
</evidence>
<keyword evidence="7 10" id="KW-1133">Transmembrane helix</keyword>
<dbReference type="GO" id="GO:0071555">
    <property type="term" value="P:cell wall organization"/>
    <property type="evidence" value="ECO:0007669"/>
    <property type="project" value="UniProtKB-KW"/>
</dbReference>
<dbReference type="PANTHER" id="PTHR28285">
    <property type="entry name" value="PROTEIN BIG1"/>
    <property type="match status" value="1"/>
</dbReference>
<feature type="signal peptide" evidence="11">
    <location>
        <begin position="1"/>
        <end position="19"/>
    </location>
</feature>
<dbReference type="InterPro" id="IPR046756">
    <property type="entry name" value="VAS1/VOA1_TM"/>
</dbReference>
<keyword evidence="4 10" id="KW-0812">Transmembrane</keyword>
<dbReference type="GO" id="GO:0006078">
    <property type="term" value="P:(1-&gt;6)-beta-D-glucan biosynthetic process"/>
    <property type="evidence" value="ECO:0007669"/>
    <property type="project" value="TreeGrafter"/>
</dbReference>
<organism evidence="14">
    <name type="scientific">Chaetomium thermophilum (strain DSM 1495 / CBS 144.50 / IMI 039719)</name>
    <name type="common">Thermochaetoides thermophila</name>
    <dbReference type="NCBI Taxonomy" id="759272"/>
    <lineage>
        <taxon>Eukaryota</taxon>
        <taxon>Fungi</taxon>
        <taxon>Dikarya</taxon>
        <taxon>Ascomycota</taxon>
        <taxon>Pezizomycotina</taxon>
        <taxon>Sordariomycetes</taxon>
        <taxon>Sordariomycetidae</taxon>
        <taxon>Sordariales</taxon>
        <taxon>Chaetomiaceae</taxon>
        <taxon>Thermochaetoides</taxon>
    </lineage>
</organism>
<keyword evidence="6" id="KW-0256">Endoplasmic reticulum</keyword>
<feature type="transmembrane region" description="Helical" evidence="10">
    <location>
        <begin position="263"/>
        <end position="286"/>
    </location>
</feature>
<gene>
    <name evidence="13" type="ORF">CTHT_0027910</name>
</gene>
<evidence type="ECO:0000256" key="1">
    <source>
        <dbReference type="ARBA" id="ARBA00004115"/>
    </source>
</evidence>
<feature type="chain" id="PRO_5003409355" description="Protein BIG1" evidence="11">
    <location>
        <begin position="20"/>
        <end position="312"/>
    </location>
</feature>